<dbReference type="InterPro" id="IPR000847">
    <property type="entry name" value="LysR_HTH_N"/>
</dbReference>
<keyword evidence="2" id="KW-0805">Transcription regulation</keyword>
<gene>
    <name evidence="6" type="ORF">GCM10023144_38020</name>
</gene>
<accession>A0ABP8HIC8</accession>
<dbReference type="EMBL" id="BAABFO010000022">
    <property type="protein sequence ID" value="GAA4339588.1"/>
    <property type="molecule type" value="Genomic_DNA"/>
</dbReference>
<evidence type="ECO:0000256" key="2">
    <source>
        <dbReference type="ARBA" id="ARBA00023015"/>
    </source>
</evidence>
<dbReference type="InterPro" id="IPR005119">
    <property type="entry name" value="LysR_subst-bd"/>
</dbReference>
<dbReference type="Gene3D" id="1.10.10.10">
    <property type="entry name" value="Winged helix-like DNA-binding domain superfamily/Winged helix DNA-binding domain"/>
    <property type="match status" value="1"/>
</dbReference>
<keyword evidence="3" id="KW-0238">DNA-binding</keyword>
<dbReference type="Gene3D" id="3.40.190.10">
    <property type="entry name" value="Periplasmic binding protein-like II"/>
    <property type="match status" value="2"/>
</dbReference>
<dbReference type="SUPFAM" id="SSF53850">
    <property type="entry name" value="Periplasmic binding protein-like II"/>
    <property type="match status" value="1"/>
</dbReference>
<dbReference type="PROSITE" id="PS50931">
    <property type="entry name" value="HTH_LYSR"/>
    <property type="match status" value="1"/>
</dbReference>
<feature type="domain" description="HTH lysR-type" evidence="5">
    <location>
        <begin position="1"/>
        <end position="14"/>
    </location>
</feature>
<evidence type="ECO:0000259" key="5">
    <source>
        <dbReference type="PROSITE" id="PS50931"/>
    </source>
</evidence>
<comment type="caution">
    <text evidence="6">The sequence shown here is derived from an EMBL/GenBank/DDBJ whole genome shotgun (WGS) entry which is preliminary data.</text>
</comment>
<dbReference type="Pfam" id="PF03466">
    <property type="entry name" value="LysR_substrate"/>
    <property type="match status" value="1"/>
</dbReference>
<dbReference type="Proteomes" id="UP001501671">
    <property type="component" value="Unassembled WGS sequence"/>
</dbReference>
<sequence>MQLFVRTNRNLELTRAGQLLLARARNLLNEATLFTSFAHELNGKIEGHLVVGSTSEPVSTHIGPVIKALLEAHPLVGVDLRACPSSVAREGLRTGELDIAVMLGHPTISGFAYHELTSIPFRVAGPVAWKERIERADWAELARLPWITPLDSGIASYATMLQQMFGERGLELNTVARFDNASLGRALLEAGVGLMLMRQSHVERGVEEGRLAASPIAATDFPLHLVHDASRRDDPLIDAFLRAAAQVWPRLLATQARIPE</sequence>
<name>A0ABP8HIC8_9BURK</name>
<protein>
    <submittedName>
        <fullName evidence="6">LysR family transcriptional regulator</fullName>
    </submittedName>
</protein>
<reference evidence="7" key="1">
    <citation type="journal article" date="2019" name="Int. J. Syst. Evol. Microbiol.">
        <title>The Global Catalogue of Microorganisms (GCM) 10K type strain sequencing project: providing services to taxonomists for standard genome sequencing and annotation.</title>
        <authorList>
            <consortium name="The Broad Institute Genomics Platform"/>
            <consortium name="The Broad Institute Genome Sequencing Center for Infectious Disease"/>
            <person name="Wu L."/>
            <person name="Ma J."/>
        </authorList>
    </citation>
    <scope>NUCLEOTIDE SEQUENCE [LARGE SCALE GENOMIC DNA]</scope>
    <source>
        <strain evidence="7">JCM 17666</strain>
    </source>
</reference>
<keyword evidence="4" id="KW-0804">Transcription</keyword>
<evidence type="ECO:0000313" key="7">
    <source>
        <dbReference type="Proteomes" id="UP001501671"/>
    </source>
</evidence>
<keyword evidence="7" id="KW-1185">Reference proteome</keyword>
<dbReference type="InterPro" id="IPR036388">
    <property type="entry name" value="WH-like_DNA-bd_sf"/>
</dbReference>
<evidence type="ECO:0000256" key="1">
    <source>
        <dbReference type="ARBA" id="ARBA00009437"/>
    </source>
</evidence>
<dbReference type="PANTHER" id="PTHR30126">
    <property type="entry name" value="HTH-TYPE TRANSCRIPTIONAL REGULATOR"/>
    <property type="match status" value="1"/>
</dbReference>
<evidence type="ECO:0000313" key="6">
    <source>
        <dbReference type="EMBL" id="GAA4339588.1"/>
    </source>
</evidence>
<dbReference type="CDD" id="cd05466">
    <property type="entry name" value="PBP2_LTTR_substrate"/>
    <property type="match status" value="1"/>
</dbReference>
<evidence type="ECO:0000256" key="4">
    <source>
        <dbReference type="ARBA" id="ARBA00023163"/>
    </source>
</evidence>
<proteinExistence type="inferred from homology"/>
<organism evidence="6 7">
    <name type="scientific">Pigmentiphaga soli</name>
    <dbReference type="NCBI Taxonomy" id="1007095"/>
    <lineage>
        <taxon>Bacteria</taxon>
        <taxon>Pseudomonadati</taxon>
        <taxon>Pseudomonadota</taxon>
        <taxon>Betaproteobacteria</taxon>
        <taxon>Burkholderiales</taxon>
        <taxon>Alcaligenaceae</taxon>
        <taxon>Pigmentiphaga</taxon>
    </lineage>
</organism>
<comment type="similarity">
    <text evidence="1">Belongs to the LysR transcriptional regulatory family.</text>
</comment>
<dbReference type="PANTHER" id="PTHR30126:SF39">
    <property type="entry name" value="HTH-TYPE TRANSCRIPTIONAL REGULATOR CYSL"/>
    <property type="match status" value="1"/>
</dbReference>
<evidence type="ECO:0000256" key="3">
    <source>
        <dbReference type="ARBA" id="ARBA00023125"/>
    </source>
</evidence>